<evidence type="ECO:0000259" key="4">
    <source>
        <dbReference type="Pfam" id="PF00501"/>
    </source>
</evidence>
<evidence type="ECO:0000256" key="1">
    <source>
        <dbReference type="ARBA" id="ARBA00006432"/>
    </source>
</evidence>
<dbReference type="InterPro" id="IPR025110">
    <property type="entry name" value="AMP-bd_C"/>
</dbReference>
<comment type="caution">
    <text evidence="6">The sequence shown here is derived from an EMBL/GenBank/DDBJ whole genome shotgun (WGS) entry which is preliminary data.</text>
</comment>
<comment type="similarity">
    <text evidence="1">Belongs to the ATP-dependent AMP-binding enzyme family.</text>
</comment>
<evidence type="ECO:0000256" key="2">
    <source>
        <dbReference type="ARBA" id="ARBA00022598"/>
    </source>
</evidence>
<reference evidence="7" key="1">
    <citation type="journal article" date="2019" name="Int. J. Syst. Evol. Microbiol.">
        <title>The Global Catalogue of Microorganisms (GCM) 10K type strain sequencing project: providing services to taxonomists for standard genome sequencing and annotation.</title>
        <authorList>
            <consortium name="The Broad Institute Genomics Platform"/>
            <consortium name="The Broad Institute Genome Sequencing Center for Infectious Disease"/>
            <person name="Wu L."/>
            <person name="Ma J."/>
        </authorList>
    </citation>
    <scope>NUCLEOTIDE SEQUENCE [LARGE SCALE GENOMIC DNA]</scope>
    <source>
        <strain evidence="7">JCM 15481</strain>
    </source>
</reference>
<evidence type="ECO:0000313" key="7">
    <source>
        <dbReference type="Proteomes" id="UP001500443"/>
    </source>
</evidence>
<dbReference type="Pfam" id="PF00501">
    <property type="entry name" value="AMP-binding"/>
    <property type="match status" value="2"/>
</dbReference>
<dbReference type="InterPro" id="IPR000873">
    <property type="entry name" value="AMP-dep_synth/lig_dom"/>
</dbReference>
<proteinExistence type="inferred from homology"/>
<accession>A0ABP5IVU0</accession>
<name>A0ABP5IVU0_9ACTN</name>
<protein>
    <submittedName>
        <fullName evidence="6">AMP-binding protein</fullName>
    </submittedName>
</protein>
<feature type="region of interest" description="Disordered" evidence="3">
    <location>
        <begin position="101"/>
        <end position="135"/>
    </location>
</feature>
<dbReference type="SUPFAM" id="SSF56801">
    <property type="entry name" value="Acetyl-CoA synthetase-like"/>
    <property type="match status" value="1"/>
</dbReference>
<evidence type="ECO:0000259" key="5">
    <source>
        <dbReference type="Pfam" id="PF13193"/>
    </source>
</evidence>
<gene>
    <name evidence="6" type="ORF">GCM10009802_02630</name>
</gene>
<evidence type="ECO:0000313" key="6">
    <source>
        <dbReference type="EMBL" id="GAA2107503.1"/>
    </source>
</evidence>
<dbReference type="Pfam" id="PF13193">
    <property type="entry name" value="AMP-binding_C"/>
    <property type="match status" value="1"/>
</dbReference>
<organism evidence="6 7">
    <name type="scientific">Streptomyces synnematoformans</name>
    <dbReference type="NCBI Taxonomy" id="415721"/>
    <lineage>
        <taxon>Bacteria</taxon>
        <taxon>Bacillati</taxon>
        <taxon>Actinomycetota</taxon>
        <taxon>Actinomycetes</taxon>
        <taxon>Kitasatosporales</taxon>
        <taxon>Streptomycetaceae</taxon>
        <taxon>Streptomyces</taxon>
    </lineage>
</organism>
<keyword evidence="7" id="KW-1185">Reference proteome</keyword>
<dbReference type="EMBL" id="BAAAPF010000003">
    <property type="protein sequence ID" value="GAA2107503.1"/>
    <property type="molecule type" value="Genomic_DNA"/>
</dbReference>
<sequence>MLAARHPDRTAVISVRPDGAETCLTWSELERRSNAAARALAAAGVGEDGVVVVSLPNGIPHIVWTTAAWKTGALVVPVNPAPPEREHADLLARVPGAPVVGGPAVPPDPPAAAADGAPFPSAGVPRSAALTGGSTGTSRIVLRRHPWTYDPEAPSPAGYTLAGMRIGQVQLVSLPMYHGGFLETHNGLAMEHTVVVMERFSPTLFLRLVERHRVGFMVLVPTLMRAAASVPGVESFDLGSVEALYHGSGGCHESDKRRWLGLLSPERVYEDYGSVEDIGFLAIRGDEWLKHPGSAGRPSGDVRVRRLDDGGADAPAGVVGNVYIRSSRSTRPRYLGGGPPLAERDGFLTVGDLGYLDDGGYLYLVDRRADMINVGGINVYPAEAEGVLAELPGVADVAVVGRPHDVLGAAVHALVVPAAGGRPRTADLDAHCRGRLVRTKVPVSYTFVDRLPRDAVGKLRRRDL</sequence>
<dbReference type="Proteomes" id="UP001500443">
    <property type="component" value="Unassembled WGS sequence"/>
</dbReference>
<dbReference type="InterPro" id="IPR042099">
    <property type="entry name" value="ANL_N_sf"/>
</dbReference>
<dbReference type="PANTHER" id="PTHR43201">
    <property type="entry name" value="ACYL-COA SYNTHETASE"/>
    <property type="match status" value="1"/>
</dbReference>
<feature type="domain" description="AMP-binding enzyme C-terminal" evidence="5">
    <location>
        <begin position="383"/>
        <end position="458"/>
    </location>
</feature>
<dbReference type="PANTHER" id="PTHR43201:SF5">
    <property type="entry name" value="MEDIUM-CHAIN ACYL-COA LIGASE ACSF2, MITOCHONDRIAL"/>
    <property type="match status" value="1"/>
</dbReference>
<evidence type="ECO:0000256" key="3">
    <source>
        <dbReference type="SAM" id="MobiDB-lite"/>
    </source>
</evidence>
<dbReference type="Gene3D" id="3.30.300.30">
    <property type="match status" value="1"/>
</dbReference>
<feature type="domain" description="AMP-dependent synthetase/ligase" evidence="4">
    <location>
        <begin position="131"/>
        <end position="327"/>
    </location>
</feature>
<dbReference type="RefSeq" id="WP_344286939.1">
    <property type="nucleotide sequence ID" value="NZ_BAAAPF010000003.1"/>
</dbReference>
<keyword evidence="2" id="KW-0436">Ligase</keyword>
<feature type="domain" description="AMP-dependent synthetase/ligase" evidence="4">
    <location>
        <begin position="3"/>
        <end position="92"/>
    </location>
</feature>
<dbReference type="Gene3D" id="3.40.50.12780">
    <property type="entry name" value="N-terminal domain of ligase-like"/>
    <property type="match status" value="1"/>
</dbReference>
<dbReference type="InterPro" id="IPR045851">
    <property type="entry name" value="AMP-bd_C_sf"/>
</dbReference>